<keyword evidence="2" id="KW-0808">Transferase</keyword>
<dbReference type="Proteomes" id="UP000596929">
    <property type="component" value="Unassembled WGS sequence"/>
</dbReference>
<gene>
    <name evidence="4" type="ORF">H8S20_15495</name>
</gene>
<keyword evidence="4" id="KW-0012">Acyltransferase</keyword>
<evidence type="ECO:0000313" key="5">
    <source>
        <dbReference type="Proteomes" id="UP000596929"/>
    </source>
</evidence>
<evidence type="ECO:0000313" key="4">
    <source>
        <dbReference type="EMBL" id="MBC5630265.1"/>
    </source>
</evidence>
<reference evidence="4 5" key="1">
    <citation type="submission" date="2020-08" db="EMBL/GenBank/DDBJ databases">
        <title>Genome public.</title>
        <authorList>
            <person name="Liu C."/>
            <person name="Sun Q."/>
        </authorList>
    </citation>
    <scope>NUCLEOTIDE SEQUENCE [LARGE SCALE GENOMIC DNA]</scope>
    <source>
        <strain evidence="4 5">NSJ-6</strain>
    </source>
</reference>
<dbReference type="CDD" id="cd04647">
    <property type="entry name" value="LbH_MAT_like"/>
    <property type="match status" value="1"/>
</dbReference>
<dbReference type="InterPro" id="IPR001451">
    <property type="entry name" value="Hexapep"/>
</dbReference>
<dbReference type="PANTHER" id="PTHR23416">
    <property type="entry name" value="SIALIC ACID SYNTHASE-RELATED"/>
    <property type="match status" value="1"/>
</dbReference>
<dbReference type="InterPro" id="IPR051159">
    <property type="entry name" value="Hexapeptide_acetyltransf"/>
</dbReference>
<dbReference type="PANTHER" id="PTHR23416:SF23">
    <property type="entry name" value="ACETYLTRANSFERASE C18B11.09C-RELATED"/>
    <property type="match status" value="1"/>
</dbReference>
<evidence type="ECO:0000256" key="2">
    <source>
        <dbReference type="ARBA" id="ARBA00022679"/>
    </source>
</evidence>
<dbReference type="InterPro" id="IPR018357">
    <property type="entry name" value="Hexapep_transf_CS"/>
</dbReference>
<dbReference type="SUPFAM" id="SSF51161">
    <property type="entry name" value="Trimeric LpxA-like enzymes"/>
    <property type="match status" value="1"/>
</dbReference>
<dbReference type="PROSITE" id="PS00101">
    <property type="entry name" value="HEXAPEP_TRANSFERASES"/>
    <property type="match status" value="1"/>
</dbReference>
<comment type="similarity">
    <text evidence="1">Belongs to the transferase hexapeptide repeat family.</text>
</comment>
<sequence>MIKRIFSFIRARVRKRILEEIWLEDYVKRGMKIGENCSIQPRCIFDYSHCNLITIGDNVTIAPQAYLLAHDASTKRDLGYTKVGQVIIEDNVFVGARALIMPGVTVGKNSIVAADSVVTKDVPPNSIVAGNPARVIETKIKYIEKNRELLELLPKFSWDYSNGSGKLTEDMKIEMKEKLKDSMGYMV</sequence>
<keyword evidence="3" id="KW-0677">Repeat</keyword>
<keyword evidence="5" id="KW-1185">Reference proteome</keyword>
<comment type="caution">
    <text evidence="4">The sequence shown here is derived from an EMBL/GenBank/DDBJ whole genome shotgun (WGS) entry which is preliminary data.</text>
</comment>
<evidence type="ECO:0000256" key="3">
    <source>
        <dbReference type="ARBA" id="ARBA00022737"/>
    </source>
</evidence>
<name>A0ABR7DFR7_9CLOT</name>
<dbReference type="GO" id="GO:0016746">
    <property type="term" value="F:acyltransferase activity"/>
    <property type="evidence" value="ECO:0007669"/>
    <property type="project" value="UniProtKB-KW"/>
</dbReference>
<organism evidence="4 5">
    <name type="scientific">Clostridium hominis</name>
    <dbReference type="NCBI Taxonomy" id="2763036"/>
    <lineage>
        <taxon>Bacteria</taxon>
        <taxon>Bacillati</taxon>
        <taxon>Bacillota</taxon>
        <taxon>Clostridia</taxon>
        <taxon>Eubacteriales</taxon>
        <taxon>Clostridiaceae</taxon>
        <taxon>Clostridium</taxon>
    </lineage>
</organism>
<evidence type="ECO:0000256" key="1">
    <source>
        <dbReference type="ARBA" id="ARBA00007274"/>
    </source>
</evidence>
<dbReference type="RefSeq" id="WP_186860651.1">
    <property type="nucleotide sequence ID" value="NZ_JACOOO010000037.1"/>
</dbReference>
<dbReference type="Pfam" id="PF14602">
    <property type="entry name" value="Hexapep_2"/>
    <property type="match status" value="1"/>
</dbReference>
<protein>
    <submittedName>
        <fullName evidence="4">Acyltransferase</fullName>
    </submittedName>
</protein>
<accession>A0ABR7DFR7</accession>
<dbReference type="EMBL" id="JACOOO010000037">
    <property type="protein sequence ID" value="MBC5630265.1"/>
    <property type="molecule type" value="Genomic_DNA"/>
</dbReference>
<dbReference type="InterPro" id="IPR011004">
    <property type="entry name" value="Trimer_LpxA-like_sf"/>
</dbReference>
<dbReference type="Gene3D" id="2.160.10.10">
    <property type="entry name" value="Hexapeptide repeat proteins"/>
    <property type="match status" value="1"/>
</dbReference>
<proteinExistence type="inferred from homology"/>